<organism evidence="2 3">
    <name type="scientific">Brevundimonas naejangsanensis</name>
    <dbReference type="NCBI Taxonomy" id="588932"/>
    <lineage>
        <taxon>Bacteria</taxon>
        <taxon>Pseudomonadati</taxon>
        <taxon>Pseudomonadota</taxon>
        <taxon>Alphaproteobacteria</taxon>
        <taxon>Caulobacterales</taxon>
        <taxon>Caulobacteraceae</taxon>
        <taxon>Brevundimonas</taxon>
    </lineage>
</organism>
<reference evidence="2 3" key="1">
    <citation type="journal article" date="2014" name="Genome Announc.">
        <title>Genome Sequence of a Promising Hydrogen-Producing Facultative Anaerobic Bacterium, Brevundimonas naejangsanensis Strain B1.</title>
        <authorList>
            <person name="Su H."/>
            <person name="Zhang T."/>
            <person name="Bao M."/>
            <person name="Jiang Y."/>
            <person name="Wang Y."/>
            <person name="Tan T."/>
        </authorList>
    </citation>
    <scope>NUCLEOTIDE SEQUENCE [LARGE SCALE GENOMIC DNA]</scope>
    <source>
        <strain evidence="2 3">B1</strain>
    </source>
</reference>
<accession>A0A172Y488</accession>
<dbReference type="Proteomes" id="UP000077603">
    <property type="component" value="Chromosome"/>
</dbReference>
<proteinExistence type="predicted"/>
<keyword evidence="3" id="KW-1185">Reference proteome</keyword>
<dbReference type="AlphaFoldDB" id="A0A172Y488"/>
<feature type="compositionally biased region" description="Basic and acidic residues" evidence="1">
    <location>
        <begin position="69"/>
        <end position="83"/>
    </location>
</feature>
<feature type="region of interest" description="Disordered" evidence="1">
    <location>
        <begin position="68"/>
        <end position="101"/>
    </location>
</feature>
<evidence type="ECO:0000313" key="3">
    <source>
        <dbReference type="Proteomes" id="UP000077603"/>
    </source>
</evidence>
<name>A0A172Y488_9CAUL</name>
<protein>
    <submittedName>
        <fullName evidence="2">Uncharacterized protein</fullName>
    </submittedName>
</protein>
<feature type="compositionally biased region" description="Low complexity" evidence="1">
    <location>
        <begin position="84"/>
        <end position="100"/>
    </location>
</feature>
<dbReference type="KEGG" id="bne:DA69_04250"/>
<dbReference type="STRING" id="588932.DA69_04250"/>
<sequence>MAQGHELLLGVTKQARRASTGFPLATWGGVESRASPQQRGREPLSGTRHKPERLFALAEPQRWLSVREPPAERWGSRSAESAKAKPALAPSPRRAAAGPLIVDEPQVPTKIGEKYAGDIPRRALSKLGVRAE</sequence>
<feature type="region of interest" description="Disordered" evidence="1">
    <location>
        <begin position="20"/>
        <end position="52"/>
    </location>
</feature>
<gene>
    <name evidence="2" type="ORF">DA69_04250</name>
</gene>
<dbReference type="EMBL" id="CP015614">
    <property type="protein sequence ID" value="ANF54024.1"/>
    <property type="molecule type" value="Genomic_DNA"/>
</dbReference>
<evidence type="ECO:0000256" key="1">
    <source>
        <dbReference type="SAM" id="MobiDB-lite"/>
    </source>
</evidence>
<evidence type="ECO:0000313" key="2">
    <source>
        <dbReference type="EMBL" id="ANF54024.1"/>
    </source>
</evidence>